<evidence type="ECO:0000256" key="9">
    <source>
        <dbReference type="SAM" id="MobiDB-lite"/>
    </source>
</evidence>
<evidence type="ECO:0000259" key="11">
    <source>
        <dbReference type="PROSITE" id="PS50822"/>
    </source>
</evidence>
<organism evidence="12 13">
    <name type="scientific">Arabis nemorensis</name>
    <dbReference type="NCBI Taxonomy" id="586526"/>
    <lineage>
        <taxon>Eukaryota</taxon>
        <taxon>Viridiplantae</taxon>
        <taxon>Streptophyta</taxon>
        <taxon>Embryophyta</taxon>
        <taxon>Tracheophyta</taxon>
        <taxon>Spermatophyta</taxon>
        <taxon>Magnoliopsida</taxon>
        <taxon>eudicotyledons</taxon>
        <taxon>Gunneridae</taxon>
        <taxon>Pentapetalae</taxon>
        <taxon>rosids</taxon>
        <taxon>malvids</taxon>
        <taxon>Brassicales</taxon>
        <taxon>Brassicaceae</taxon>
        <taxon>Arabideae</taxon>
        <taxon>Arabis</taxon>
    </lineage>
</organism>
<keyword evidence="2" id="KW-0678">Repressor</keyword>
<evidence type="ECO:0000256" key="2">
    <source>
        <dbReference type="ARBA" id="ARBA00022491"/>
    </source>
</evidence>
<dbReference type="GO" id="GO:0003723">
    <property type="term" value="F:RNA binding"/>
    <property type="evidence" value="ECO:0007669"/>
    <property type="project" value="UniProtKB-KW"/>
</dbReference>
<dbReference type="InterPro" id="IPR036397">
    <property type="entry name" value="RNaseH_sf"/>
</dbReference>
<gene>
    <name evidence="12" type="ORF">ANE_LOCUS12065</name>
</gene>
<dbReference type="Gene3D" id="3.40.50.2300">
    <property type="match status" value="1"/>
</dbReference>
<dbReference type="Pfam" id="PF16487">
    <property type="entry name" value="ArgoMid"/>
    <property type="match status" value="1"/>
</dbReference>
<keyword evidence="13" id="KW-1185">Reference proteome</keyword>
<evidence type="ECO:0008006" key="14">
    <source>
        <dbReference type="Google" id="ProtNLM"/>
    </source>
</evidence>
<dbReference type="SMART" id="SM00950">
    <property type="entry name" value="Piwi"/>
    <property type="match status" value="1"/>
</dbReference>
<dbReference type="InterPro" id="IPR012337">
    <property type="entry name" value="RNaseH-like_sf"/>
</dbReference>
<keyword evidence="4" id="KW-0694">RNA-binding</keyword>
<dbReference type="Pfam" id="PF16488">
    <property type="entry name" value="ArgoL2"/>
    <property type="match status" value="1"/>
</dbReference>
<feature type="region of interest" description="Disordered" evidence="9">
    <location>
        <begin position="156"/>
        <end position="185"/>
    </location>
</feature>
<comment type="similarity">
    <text evidence="1">Belongs to the argonaute family. Ago subfamily.</text>
</comment>
<dbReference type="Gene3D" id="3.30.420.10">
    <property type="entry name" value="Ribonuclease H-like superfamily/Ribonuclease H"/>
    <property type="match status" value="1"/>
</dbReference>
<evidence type="ECO:0000256" key="6">
    <source>
        <dbReference type="ARBA" id="ARBA00023158"/>
    </source>
</evidence>
<dbReference type="FunFam" id="3.30.420.10:FF:000091">
    <property type="entry name" value="Protein argonaute 3"/>
    <property type="match status" value="1"/>
</dbReference>
<dbReference type="GO" id="GO:0031047">
    <property type="term" value="P:regulatory ncRNA-mediated gene silencing"/>
    <property type="evidence" value="ECO:0007669"/>
    <property type="project" value="UniProtKB-KW"/>
</dbReference>
<dbReference type="GO" id="GO:0006417">
    <property type="term" value="P:regulation of translation"/>
    <property type="evidence" value="ECO:0007669"/>
    <property type="project" value="UniProtKB-KW"/>
</dbReference>
<proteinExistence type="inferred from homology"/>
<dbReference type="EMBL" id="CABITT030000004">
    <property type="protein sequence ID" value="VVB01621.1"/>
    <property type="molecule type" value="Genomic_DNA"/>
</dbReference>
<keyword evidence="3" id="KW-0810">Translation regulation</keyword>
<dbReference type="GO" id="GO:1990904">
    <property type="term" value="C:ribonucleoprotein complex"/>
    <property type="evidence" value="ECO:0007669"/>
    <property type="project" value="UniProtKB-KW"/>
</dbReference>
<dbReference type="InterPro" id="IPR032474">
    <property type="entry name" value="Argonaute_N"/>
</dbReference>
<evidence type="ECO:0000256" key="5">
    <source>
        <dbReference type="ARBA" id="ARBA00023015"/>
    </source>
</evidence>
<reference evidence="12" key="1">
    <citation type="submission" date="2019-07" db="EMBL/GenBank/DDBJ databases">
        <authorList>
            <person name="Dittberner H."/>
        </authorList>
    </citation>
    <scope>NUCLEOTIDE SEQUENCE [LARGE SCALE GENOMIC DNA]</scope>
</reference>
<dbReference type="PANTHER" id="PTHR22891">
    <property type="entry name" value="EUKARYOTIC TRANSLATION INITIATION FACTOR 2C"/>
    <property type="match status" value="1"/>
</dbReference>
<dbReference type="InterPro" id="IPR045246">
    <property type="entry name" value="Piwi_ago-like"/>
</dbReference>
<evidence type="ECO:0000256" key="3">
    <source>
        <dbReference type="ARBA" id="ARBA00022845"/>
    </source>
</evidence>
<evidence type="ECO:0000256" key="4">
    <source>
        <dbReference type="ARBA" id="ARBA00022884"/>
    </source>
</evidence>
<dbReference type="AlphaFoldDB" id="A0A565BJ58"/>
<protein>
    <recommendedName>
        <fullName evidence="14">Piwi domain-containing protein</fullName>
    </recommendedName>
</protein>
<dbReference type="Pfam" id="PF08699">
    <property type="entry name" value="ArgoL1"/>
    <property type="match status" value="1"/>
</dbReference>
<dbReference type="SUPFAM" id="SSF101690">
    <property type="entry name" value="PAZ domain"/>
    <property type="match status" value="1"/>
</dbReference>
<dbReference type="PROSITE" id="PS50821">
    <property type="entry name" value="PAZ"/>
    <property type="match status" value="1"/>
</dbReference>
<evidence type="ECO:0000259" key="10">
    <source>
        <dbReference type="PROSITE" id="PS50821"/>
    </source>
</evidence>
<evidence type="ECO:0000256" key="1">
    <source>
        <dbReference type="ARBA" id="ARBA00008201"/>
    </source>
</evidence>
<feature type="compositionally biased region" description="Polar residues" evidence="9">
    <location>
        <begin position="156"/>
        <end position="169"/>
    </location>
</feature>
<evidence type="ECO:0000313" key="12">
    <source>
        <dbReference type="EMBL" id="VVB01621.1"/>
    </source>
</evidence>
<dbReference type="InterPro" id="IPR014811">
    <property type="entry name" value="ArgoL1"/>
</dbReference>
<dbReference type="SUPFAM" id="SSF53098">
    <property type="entry name" value="Ribonuclease H-like"/>
    <property type="match status" value="1"/>
</dbReference>
<dbReference type="GO" id="GO:0051607">
    <property type="term" value="P:defense response to virus"/>
    <property type="evidence" value="ECO:0007669"/>
    <property type="project" value="UniProtKB-ARBA"/>
</dbReference>
<dbReference type="OrthoDB" id="10252740at2759"/>
<dbReference type="Gene3D" id="2.170.260.10">
    <property type="entry name" value="paz domain"/>
    <property type="match status" value="1"/>
</dbReference>
<feature type="domain" description="PAZ" evidence="10">
    <location>
        <begin position="290"/>
        <end position="407"/>
    </location>
</feature>
<dbReference type="InterPro" id="IPR003100">
    <property type="entry name" value="PAZ_dom"/>
</dbReference>
<comment type="caution">
    <text evidence="12">The sequence shown here is derived from an EMBL/GenBank/DDBJ whole genome shotgun (WGS) entry which is preliminary data.</text>
</comment>
<dbReference type="InterPro" id="IPR032472">
    <property type="entry name" value="ArgoL2"/>
</dbReference>
<dbReference type="CDD" id="cd04657">
    <property type="entry name" value="Piwi_ago-like"/>
    <property type="match status" value="1"/>
</dbReference>
<dbReference type="InterPro" id="IPR032473">
    <property type="entry name" value="Argonaute_Mid_dom"/>
</dbReference>
<dbReference type="CDD" id="cd02846">
    <property type="entry name" value="PAZ_argonaute_like"/>
    <property type="match status" value="1"/>
</dbReference>
<dbReference type="Proteomes" id="UP000489600">
    <property type="component" value="Unassembled WGS sequence"/>
</dbReference>
<evidence type="ECO:0000256" key="7">
    <source>
        <dbReference type="ARBA" id="ARBA00023163"/>
    </source>
</evidence>
<evidence type="ECO:0000313" key="13">
    <source>
        <dbReference type="Proteomes" id="UP000489600"/>
    </source>
</evidence>
<dbReference type="FunFam" id="2.170.260.10:FF:000008">
    <property type="entry name" value="Protein argonaute 7"/>
    <property type="match status" value="1"/>
</dbReference>
<dbReference type="Pfam" id="PF02171">
    <property type="entry name" value="Piwi"/>
    <property type="match status" value="1"/>
</dbReference>
<evidence type="ECO:0000256" key="8">
    <source>
        <dbReference type="ARBA" id="ARBA00023274"/>
    </source>
</evidence>
<feature type="compositionally biased region" description="Pro residues" evidence="9">
    <location>
        <begin position="25"/>
        <end position="36"/>
    </location>
</feature>
<accession>A0A565BJ58</accession>
<dbReference type="PROSITE" id="PS50822">
    <property type="entry name" value="PIWI"/>
    <property type="match status" value="1"/>
</dbReference>
<dbReference type="Pfam" id="PF16486">
    <property type="entry name" value="ArgoN"/>
    <property type="match status" value="1"/>
</dbReference>
<feature type="domain" description="Piwi" evidence="11">
    <location>
        <begin position="576"/>
        <end position="884"/>
    </location>
</feature>
<dbReference type="SMART" id="SM01163">
    <property type="entry name" value="DUF1785"/>
    <property type="match status" value="1"/>
</dbReference>
<dbReference type="InterPro" id="IPR003165">
    <property type="entry name" value="Piwi"/>
</dbReference>
<dbReference type="InterPro" id="IPR036085">
    <property type="entry name" value="PAZ_dom_sf"/>
</dbReference>
<sequence>MDSTNGNGNGADVESANVSEVADALPPPPPVIPPNVEPVRLKTEPAEKKNMRVPMARRGFGSKGQKIQLLTNHFKVNVANLTGHFYHYSVALFYDDGRPVEQKGVGRKVLDKVHETYHSDLDGKEFAYDGEKTLFTFGALPSNKMDFSVVLEEVSSARTNGNGSPNGNEDPSDGDRKRMRRPNRSKNFRVEISYAAKIPLQALANAMRGQESENSQEAIRVLDIILRQHAARQGCLLVRQSFFHNDPSNCEPVGGNILGCRGFHSSFRTTQGGMSLNMDVTTTMIIQPGPLIDFVIANQNAKDPFTVDWSKAKRTLKNLRIKVSPSNQEYRITGMSDKPCREQMFEMKDRNSKNENGEFQTKEVTVFDYFKEERKMDLQYSGDLPCINVGKPKRPTYIPIEHCTLIPLQRYTKALNTFQRSALVEKSRQKPQERMNVLSKALKVSNYDAEPLLRSCGISISSTFTQVEGRVLPAPKLKMGCGDELFPRNGRWNFNNKQFVEPIKIERWVVANFSARCNVRQLVDDLIRIGGSKGIKIDGPFDVFEENHQFRRAPPLIRVEKMFEEIQSKLPGAPQFILCLLPERKNCELYGPWKKKNLTEYGIRTQCMAPVRQPNDQYLTNCLLKINAKLGGLNSVLSVERTPAFTVISKVPTIILGMDVSHGSPGQSDHPSIAAVVSSREWPLISKYRASVRTQPSKAEMIESLLKKNGTEDDGIIKELLVDFYTSSGKRKPEHIIIFRDGVSESQFNQVLNIELDQIIEACKLLDETWNPKFLLMVAQKNHHTKFFQTGSPDNVPPGTIIDNKICHPKNNDFYLCAHAGMIGTTRPTHYHVLYDEIGFSPDELQELVHSLSYVYQRSTTAISVVAPICYAHLAAAQLGTFMKYEDQSETSSSHGGVTAPGPVSVAQLPKLKDNVANSMFFC</sequence>
<dbReference type="Pfam" id="PF02170">
    <property type="entry name" value="PAZ"/>
    <property type="match status" value="1"/>
</dbReference>
<keyword evidence="7" id="KW-0804">Transcription</keyword>
<keyword evidence="6" id="KW-0943">RNA-mediated gene silencing</keyword>
<keyword evidence="5" id="KW-0805">Transcription regulation</keyword>
<name>A0A565BJ58_9BRAS</name>
<feature type="region of interest" description="Disordered" evidence="9">
    <location>
        <begin position="1"/>
        <end position="37"/>
    </location>
</feature>
<keyword evidence="8" id="KW-0687">Ribonucleoprotein</keyword>